<dbReference type="SMART" id="SM00360">
    <property type="entry name" value="RRM"/>
    <property type="match status" value="1"/>
</dbReference>
<protein>
    <recommendedName>
        <fullName evidence="2">RRM domain-containing protein</fullName>
    </recommendedName>
</protein>
<dbReference type="Gene3D" id="3.30.70.330">
    <property type="match status" value="1"/>
</dbReference>
<sequence>MAELSTRLGRIDFTDTTPRLENTFNLQHVEASSSFSNPRGERRFPISSCNDGPSRFLMVRNVPTSVSSHALKEAFTPTGDIKGILVRFQESDGVIIVAYFDIRQASRAITYVNGKTISELCFGVNTDTNIRLSGQDEQPLVAEPLSPKQLHEVAGQSPFIAETNGAFFVTVENRFLPASNLQQVLTSFGEVMSFEALDSDPNNQVGLIFNFSILIGREGLFSNDVWTPDVPRRVS</sequence>
<dbReference type="InterPro" id="IPR035979">
    <property type="entry name" value="RBD_domain_sf"/>
</dbReference>
<dbReference type="InterPro" id="IPR000504">
    <property type="entry name" value="RRM_dom"/>
</dbReference>
<organism evidence="3 4">
    <name type="scientific">Hermanssonia centrifuga</name>
    <dbReference type="NCBI Taxonomy" id="98765"/>
    <lineage>
        <taxon>Eukaryota</taxon>
        <taxon>Fungi</taxon>
        <taxon>Dikarya</taxon>
        <taxon>Basidiomycota</taxon>
        <taxon>Agaricomycotina</taxon>
        <taxon>Agaricomycetes</taxon>
        <taxon>Polyporales</taxon>
        <taxon>Meruliaceae</taxon>
        <taxon>Hermanssonia</taxon>
    </lineage>
</organism>
<dbReference type="Proteomes" id="UP000309038">
    <property type="component" value="Unassembled WGS sequence"/>
</dbReference>
<accession>A0A4S4KPG4</accession>
<evidence type="ECO:0000259" key="2">
    <source>
        <dbReference type="PROSITE" id="PS50102"/>
    </source>
</evidence>
<reference evidence="3 4" key="1">
    <citation type="submission" date="2019-02" db="EMBL/GenBank/DDBJ databases">
        <title>Genome sequencing of the rare red list fungi Phlebia centrifuga.</title>
        <authorList>
            <person name="Buettner E."/>
            <person name="Kellner H."/>
        </authorList>
    </citation>
    <scope>NUCLEOTIDE SEQUENCE [LARGE SCALE GENOMIC DNA]</scope>
    <source>
        <strain evidence="3 4">DSM 108282</strain>
    </source>
</reference>
<evidence type="ECO:0000256" key="1">
    <source>
        <dbReference type="PROSITE-ProRule" id="PRU00176"/>
    </source>
</evidence>
<comment type="caution">
    <text evidence="3">The sequence shown here is derived from an EMBL/GenBank/DDBJ whole genome shotgun (WGS) entry which is preliminary data.</text>
</comment>
<dbReference type="SUPFAM" id="SSF54928">
    <property type="entry name" value="RNA-binding domain, RBD"/>
    <property type="match status" value="1"/>
</dbReference>
<evidence type="ECO:0000313" key="4">
    <source>
        <dbReference type="Proteomes" id="UP000309038"/>
    </source>
</evidence>
<dbReference type="AlphaFoldDB" id="A0A4S4KPG4"/>
<dbReference type="Pfam" id="PF00076">
    <property type="entry name" value="RRM_1"/>
    <property type="match status" value="1"/>
</dbReference>
<gene>
    <name evidence="3" type="ORF">EW026_g3569</name>
</gene>
<dbReference type="PROSITE" id="PS50102">
    <property type="entry name" value="RRM"/>
    <property type="match status" value="1"/>
</dbReference>
<keyword evidence="1" id="KW-0694">RNA-binding</keyword>
<name>A0A4S4KPG4_9APHY</name>
<feature type="domain" description="RRM" evidence="2">
    <location>
        <begin position="55"/>
        <end position="137"/>
    </location>
</feature>
<dbReference type="EMBL" id="SGPJ01000109">
    <property type="protein sequence ID" value="THG98669.1"/>
    <property type="molecule type" value="Genomic_DNA"/>
</dbReference>
<keyword evidence="4" id="KW-1185">Reference proteome</keyword>
<proteinExistence type="predicted"/>
<dbReference type="GO" id="GO:0003723">
    <property type="term" value="F:RNA binding"/>
    <property type="evidence" value="ECO:0007669"/>
    <property type="project" value="UniProtKB-UniRule"/>
</dbReference>
<dbReference type="InterPro" id="IPR012677">
    <property type="entry name" value="Nucleotide-bd_a/b_plait_sf"/>
</dbReference>
<evidence type="ECO:0000313" key="3">
    <source>
        <dbReference type="EMBL" id="THG98669.1"/>
    </source>
</evidence>